<name>A0A8J7F8R3_9CYAN</name>
<organism evidence="1 2">
    <name type="scientific">Plectonema cf. radiosum LEGE 06105</name>
    <dbReference type="NCBI Taxonomy" id="945769"/>
    <lineage>
        <taxon>Bacteria</taxon>
        <taxon>Bacillati</taxon>
        <taxon>Cyanobacteriota</taxon>
        <taxon>Cyanophyceae</taxon>
        <taxon>Oscillatoriophycideae</taxon>
        <taxon>Oscillatoriales</taxon>
        <taxon>Microcoleaceae</taxon>
        <taxon>Plectonema</taxon>
    </lineage>
</organism>
<accession>A0A8J7F8R3</accession>
<evidence type="ECO:0000313" key="2">
    <source>
        <dbReference type="Proteomes" id="UP000620559"/>
    </source>
</evidence>
<dbReference type="RefSeq" id="WP_193916560.1">
    <property type="nucleotide sequence ID" value="NZ_JADEWL010000004.1"/>
</dbReference>
<dbReference type="InterPro" id="IPR046064">
    <property type="entry name" value="DUF6022"/>
</dbReference>
<comment type="caution">
    <text evidence="1">The sequence shown here is derived from an EMBL/GenBank/DDBJ whole genome shotgun (WGS) entry which is preliminary data.</text>
</comment>
<proteinExistence type="predicted"/>
<dbReference type="Proteomes" id="UP000620559">
    <property type="component" value="Unassembled WGS sequence"/>
</dbReference>
<protein>
    <submittedName>
        <fullName evidence="1">Uncharacterized protein</fullName>
    </submittedName>
</protein>
<dbReference type="Pfam" id="PF19486">
    <property type="entry name" value="DUF6022"/>
    <property type="match status" value="1"/>
</dbReference>
<keyword evidence="2" id="KW-1185">Reference proteome</keyword>
<dbReference type="EMBL" id="JADEWL010000004">
    <property type="protein sequence ID" value="MBE9211523.1"/>
    <property type="molecule type" value="Genomic_DNA"/>
</dbReference>
<dbReference type="AlphaFoldDB" id="A0A8J7F8R3"/>
<sequence>MQSLLEFFAENKNDDIFVIGKYIESHIEANWQILLEKHHDKLLRTFNKAGDMAYGAYLNLLFRPIHIQLKQLNLAPKPRFPGDFSISREWGNQEETNQQRWMWSTIKLTKGNSLGTIVTITFHDHNEFRIPQKPGIIALVQTDKDAVVAALSQLSVDFQNAREFQIEYEEYLQKQA</sequence>
<reference evidence="1" key="1">
    <citation type="submission" date="2020-10" db="EMBL/GenBank/DDBJ databases">
        <authorList>
            <person name="Castelo-Branco R."/>
            <person name="Eusebio N."/>
            <person name="Adriana R."/>
            <person name="Vieira A."/>
            <person name="Brugerolle De Fraissinette N."/>
            <person name="Rezende De Castro R."/>
            <person name="Schneider M.P."/>
            <person name="Vasconcelos V."/>
            <person name="Leao P.N."/>
        </authorList>
    </citation>
    <scope>NUCLEOTIDE SEQUENCE</scope>
    <source>
        <strain evidence="1">LEGE 06105</strain>
    </source>
</reference>
<evidence type="ECO:0000313" key="1">
    <source>
        <dbReference type="EMBL" id="MBE9211523.1"/>
    </source>
</evidence>
<gene>
    <name evidence="1" type="ORF">IQ247_02115</name>
</gene>